<dbReference type="RefSeq" id="XP_029224956.1">
    <property type="nucleotide sequence ID" value="XM_029374938.1"/>
</dbReference>
<evidence type="ECO:0000313" key="2">
    <source>
        <dbReference type="Proteomes" id="UP000284403"/>
    </source>
</evidence>
<protein>
    <submittedName>
        <fullName evidence="1">Uncharacterized protein</fullName>
    </submittedName>
</protein>
<dbReference type="Proteomes" id="UP000284403">
    <property type="component" value="Unassembled WGS sequence"/>
</dbReference>
<organism evidence="1 2">
    <name type="scientific">Trypanosoma conorhini</name>
    <dbReference type="NCBI Taxonomy" id="83891"/>
    <lineage>
        <taxon>Eukaryota</taxon>
        <taxon>Discoba</taxon>
        <taxon>Euglenozoa</taxon>
        <taxon>Kinetoplastea</taxon>
        <taxon>Metakinetoplastina</taxon>
        <taxon>Trypanosomatida</taxon>
        <taxon>Trypanosomatidae</taxon>
        <taxon>Trypanosoma</taxon>
    </lineage>
</organism>
<keyword evidence="2" id="KW-1185">Reference proteome</keyword>
<evidence type="ECO:0000313" key="1">
    <source>
        <dbReference type="EMBL" id="RNF03974.1"/>
    </source>
</evidence>
<dbReference type="AlphaFoldDB" id="A0A3R7KYM5"/>
<name>A0A3R7KYM5_9TRYP</name>
<dbReference type="EMBL" id="MKKU01000697">
    <property type="protein sequence ID" value="RNF03974.1"/>
    <property type="molecule type" value="Genomic_DNA"/>
</dbReference>
<gene>
    <name evidence="1" type="ORF">Tco025E_08081</name>
</gene>
<dbReference type="GeneID" id="40321692"/>
<reference evidence="1 2" key="1">
    <citation type="journal article" date="2018" name="BMC Genomics">
        <title>Genomic comparison of Trypanosoma conorhini and Trypanosoma rangeli to Trypanosoma cruzi strains of high and low virulence.</title>
        <authorList>
            <person name="Bradwell K.R."/>
            <person name="Koparde V.N."/>
            <person name="Matveyev A.V."/>
            <person name="Serrano M.G."/>
            <person name="Alves J.M."/>
            <person name="Parikh H."/>
            <person name="Huang B."/>
            <person name="Lee V."/>
            <person name="Espinosa-Alvarez O."/>
            <person name="Ortiz P.A."/>
            <person name="Costa-Martins A.G."/>
            <person name="Teixeira M.M."/>
            <person name="Buck G.A."/>
        </authorList>
    </citation>
    <scope>NUCLEOTIDE SEQUENCE [LARGE SCALE GENOMIC DNA]</scope>
    <source>
        <strain evidence="1 2">025E</strain>
    </source>
</reference>
<sequence length="194" mass="21028">MGGTRLCVGVLGPSEGLSRLRRAARLPEKLQKPRAPDPLTHTRTRWGRRAFCGHGVEKREGLAGLRPPTGRRARRCVLRAVPASRPGEGLSDVGTAGAFRLRGWTDATCGELRGSGGRRRSALGRLLFLLFCGFPAGEEFVGLRFAAADTQHNTTASAAQQRPGEWRTRCIFLLAGKTVSDECWWGCCLRAACG</sequence>
<accession>A0A3R7KYM5</accession>
<comment type="caution">
    <text evidence="1">The sequence shown here is derived from an EMBL/GenBank/DDBJ whole genome shotgun (WGS) entry which is preliminary data.</text>
</comment>
<proteinExistence type="predicted"/>
<feature type="non-terminal residue" evidence="1">
    <location>
        <position position="194"/>
    </location>
</feature>